<evidence type="ECO:0000313" key="1">
    <source>
        <dbReference type="EMBL" id="KAH0818996.1"/>
    </source>
</evidence>
<dbReference type="AlphaFoldDB" id="A0A8J6HS64"/>
<dbReference type="EMBL" id="JABDTM020016000">
    <property type="protein sequence ID" value="KAH0818996.1"/>
    <property type="molecule type" value="Genomic_DNA"/>
</dbReference>
<reference evidence="1" key="2">
    <citation type="submission" date="2021-08" db="EMBL/GenBank/DDBJ databases">
        <authorList>
            <person name="Eriksson T."/>
        </authorList>
    </citation>
    <scope>NUCLEOTIDE SEQUENCE</scope>
    <source>
        <strain evidence="1">Stoneville</strain>
        <tissue evidence="1">Whole head</tissue>
    </source>
</reference>
<organism evidence="1 2">
    <name type="scientific">Tenebrio molitor</name>
    <name type="common">Yellow mealworm beetle</name>
    <dbReference type="NCBI Taxonomy" id="7067"/>
    <lineage>
        <taxon>Eukaryota</taxon>
        <taxon>Metazoa</taxon>
        <taxon>Ecdysozoa</taxon>
        <taxon>Arthropoda</taxon>
        <taxon>Hexapoda</taxon>
        <taxon>Insecta</taxon>
        <taxon>Pterygota</taxon>
        <taxon>Neoptera</taxon>
        <taxon>Endopterygota</taxon>
        <taxon>Coleoptera</taxon>
        <taxon>Polyphaga</taxon>
        <taxon>Cucujiformia</taxon>
        <taxon>Tenebrionidae</taxon>
        <taxon>Tenebrio</taxon>
    </lineage>
</organism>
<dbReference type="Proteomes" id="UP000719412">
    <property type="component" value="Unassembled WGS sequence"/>
</dbReference>
<comment type="caution">
    <text evidence="1">The sequence shown here is derived from an EMBL/GenBank/DDBJ whole genome shotgun (WGS) entry which is preliminary data.</text>
</comment>
<keyword evidence="2" id="KW-1185">Reference proteome</keyword>
<gene>
    <name evidence="1" type="ORF">GEV33_003795</name>
</gene>
<protein>
    <submittedName>
        <fullName evidence="1">Uncharacterized protein</fullName>
    </submittedName>
</protein>
<proteinExistence type="predicted"/>
<evidence type="ECO:0000313" key="2">
    <source>
        <dbReference type="Proteomes" id="UP000719412"/>
    </source>
</evidence>
<sequence length="99" mass="10480">MLVDGHTLPTIPSSRSLVMSTSATSVGLPSVRHPYFPFPSVNLPRVDNLTSQVGLGHHESGFSVIEKPRDVDDGNSTSSPVACRLLSLPHSQTTPASTT</sequence>
<reference evidence="1" key="1">
    <citation type="journal article" date="2020" name="J Insects Food Feed">
        <title>The yellow mealworm (Tenebrio molitor) genome: a resource for the emerging insects as food and feed industry.</title>
        <authorList>
            <person name="Eriksson T."/>
            <person name="Andere A."/>
            <person name="Kelstrup H."/>
            <person name="Emery V."/>
            <person name="Picard C."/>
        </authorList>
    </citation>
    <scope>NUCLEOTIDE SEQUENCE</scope>
    <source>
        <strain evidence="1">Stoneville</strain>
        <tissue evidence="1">Whole head</tissue>
    </source>
</reference>
<accession>A0A8J6HS64</accession>
<name>A0A8J6HS64_TENMO</name>